<name>A0ABW5R8R3_9BACL</name>
<feature type="transmembrane region" description="Helical" evidence="1">
    <location>
        <begin position="65"/>
        <end position="85"/>
    </location>
</feature>
<comment type="caution">
    <text evidence="2">The sequence shown here is derived from an EMBL/GenBank/DDBJ whole genome shotgun (WGS) entry which is preliminary data.</text>
</comment>
<dbReference type="Proteomes" id="UP001597497">
    <property type="component" value="Unassembled WGS sequence"/>
</dbReference>
<dbReference type="Pfam" id="PF14007">
    <property type="entry name" value="YtpI"/>
    <property type="match status" value="1"/>
</dbReference>
<feature type="transmembrane region" description="Helical" evidence="1">
    <location>
        <begin position="6"/>
        <end position="25"/>
    </location>
</feature>
<gene>
    <name evidence="2" type="ORF">ACFSUC_07480</name>
</gene>
<reference evidence="3" key="1">
    <citation type="journal article" date="2019" name="Int. J. Syst. Evol. Microbiol.">
        <title>The Global Catalogue of Microorganisms (GCM) 10K type strain sequencing project: providing services to taxonomists for standard genome sequencing and annotation.</title>
        <authorList>
            <consortium name="The Broad Institute Genomics Platform"/>
            <consortium name="The Broad Institute Genome Sequencing Center for Infectious Disease"/>
            <person name="Wu L."/>
            <person name="Ma J."/>
        </authorList>
    </citation>
    <scope>NUCLEOTIDE SEQUENCE [LARGE SCALE GENOMIC DNA]</scope>
    <source>
        <strain evidence="3">KCTC 33676</strain>
    </source>
</reference>
<proteinExistence type="predicted"/>
<dbReference type="RefSeq" id="WP_379928911.1">
    <property type="nucleotide sequence ID" value="NZ_JBHUMM010000010.1"/>
</dbReference>
<keyword evidence="1" id="KW-1133">Transmembrane helix</keyword>
<keyword evidence="1" id="KW-0472">Membrane</keyword>
<evidence type="ECO:0000313" key="3">
    <source>
        <dbReference type="Proteomes" id="UP001597497"/>
    </source>
</evidence>
<organism evidence="2 3">
    <name type="scientific">Marinicrinis sediminis</name>
    <dbReference type="NCBI Taxonomy" id="1652465"/>
    <lineage>
        <taxon>Bacteria</taxon>
        <taxon>Bacillati</taxon>
        <taxon>Bacillota</taxon>
        <taxon>Bacilli</taxon>
        <taxon>Bacillales</taxon>
        <taxon>Paenibacillaceae</taxon>
    </lineage>
</organism>
<dbReference type="InterPro" id="IPR025618">
    <property type="entry name" value="YtpI"/>
</dbReference>
<protein>
    <submittedName>
        <fullName evidence="2">YtpI family protein</fullName>
    </submittedName>
</protein>
<keyword evidence="3" id="KW-1185">Reference proteome</keyword>
<evidence type="ECO:0000313" key="2">
    <source>
        <dbReference type="EMBL" id="MFD2671447.1"/>
    </source>
</evidence>
<feature type="transmembrane region" description="Helical" evidence="1">
    <location>
        <begin position="37"/>
        <end position="59"/>
    </location>
</feature>
<sequence length="100" mass="11293">MIISFVLSMTIFFSLIASIYFSTTARSKKTYKEQGMTVARMNISMGIMLVAISILQIAFFESSTIRYIVGAVFLLLGAFNLYGGIRNYRIYKHLPAETTK</sequence>
<keyword evidence="1" id="KW-0812">Transmembrane</keyword>
<evidence type="ECO:0000256" key="1">
    <source>
        <dbReference type="SAM" id="Phobius"/>
    </source>
</evidence>
<dbReference type="EMBL" id="JBHUMM010000010">
    <property type="protein sequence ID" value="MFD2671447.1"/>
    <property type="molecule type" value="Genomic_DNA"/>
</dbReference>
<accession>A0ABW5R8R3</accession>